<reference evidence="1 2" key="1">
    <citation type="submission" date="2019-02" db="EMBL/GenBank/DDBJ databases">
        <authorList>
            <person name="Fomenkov A."/>
            <person name="Dubinina G."/>
            <person name="Grabovich M."/>
            <person name="Vincze T."/>
            <person name="Roberts R.J."/>
        </authorList>
    </citation>
    <scope>NUCLEOTIDE SEQUENCE [LARGE SCALE GENOMIC DNA]</scope>
    <source>
        <strain evidence="1 2">P</strain>
    </source>
</reference>
<dbReference type="EMBL" id="CP035807">
    <property type="protein sequence ID" value="QEN06045.1"/>
    <property type="molecule type" value="Genomic_DNA"/>
</dbReference>
<dbReference type="KEGG" id="sper:EW093_15560"/>
<dbReference type="Proteomes" id="UP000323824">
    <property type="component" value="Chromosome"/>
</dbReference>
<evidence type="ECO:0000313" key="1">
    <source>
        <dbReference type="EMBL" id="QEN06045.1"/>
    </source>
</evidence>
<name>A0A5C1QD96_9SPIO</name>
<dbReference type="RefSeq" id="WP_149569279.1">
    <property type="nucleotide sequence ID" value="NZ_CP035807.1"/>
</dbReference>
<proteinExistence type="predicted"/>
<reference evidence="1 2" key="2">
    <citation type="submission" date="2019-09" db="EMBL/GenBank/DDBJ databases">
        <title>Complete Genome Sequence and Methylome Analysis of free living Spirochaetas.</title>
        <authorList>
            <person name="Leshcheva N."/>
            <person name="Mikheeva N."/>
        </authorList>
    </citation>
    <scope>NUCLEOTIDE SEQUENCE [LARGE SCALE GENOMIC DNA]</scope>
    <source>
        <strain evidence="1 2">P</strain>
    </source>
</reference>
<protein>
    <submittedName>
        <fullName evidence="1">Uncharacterized protein</fullName>
    </submittedName>
</protein>
<gene>
    <name evidence="1" type="ORF">EW093_15560</name>
</gene>
<evidence type="ECO:0000313" key="2">
    <source>
        <dbReference type="Proteomes" id="UP000323824"/>
    </source>
</evidence>
<keyword evidence="2" id="KW-1185">Reference proteome</keyword>
<sequence length="222" mass="25601">MKLIYVGEKPFDNRYKSLYKSLGIETISYKNPLKAIDNLVEIEPSVVFFSCNDYPRMWKIFLSSLRDIYNETQTLFILEGELGNKEIKEFNFLRGSLIVPINNQNYKDVKKLILEKLPKSISTEVYFPKQDEIGLGFVKPEDFSFISGYITQINRDSFIFLPESIDEIANIKNDDLILNSSLSIDESIINVDFKVKLLGSTLLCEIINDSTDYKSLTKTLFV</sequence>
<dbReference type="AlphaFoldDB" id="A0A5C1QD96"/>
<accession>A0A5C1QD96</accession>
<dbReference type="OrthoDB" id="359116at2"/>
<organism evidence="1 2">
    <name type="scientific">Thiospirochaeta perfilievii</name>
    <dbReference type="NCBI Taxonomy" id="252967"/>
    <lineage>
        <taxon>Bacteria</taxon>
        <taxon>Pseudomonadati</taxon>
        <taxon>Spirochaetota</taxon>
        <taxon>Spirochaetia</taxon>
        <taxon>Spirochaetales</taxon>
        <taxon>Spirochaetaceae</taxon>
        <taxon>Thiospirochaeta</taxon>
    </lineage>
</organism>